<protein>
    <recommendedName>
        <fullName evidence="3">Lipocalin-like domain-containing protein</fullName>
    </recommendedName>
</protein>
<evidence type="ECO:0000313" key="1">
    <source>
        <dbReference type="EMBL" id="MRX75370.1"/>
    </source>
</evidence>
<dbReference type="OrthoDB" id="765844at2"/>
<accession>A0A7K0FVW1</accession>
<dbReference type="Proteomes" id="UP000487757">
    <property type="component" value="Unassembled WGS sequence"/>
</dbReference>
<evidence type="ECO:0000313" key="2">
    <source>
        <dbReference type="Proteomes" id="UP000487757"/>
    </source>
</evidence>
<sequence length="139" mass="15098">MKKLLFVLLICTAIACTKDNYKTLISKKWVIESVTVTPAMKMGGKTSDNYIELSGPQSCVANLSLSFAENGTYVAGANGALCDMMTDASIKTWKRDGDKIILSGSPAAPLSFDGKKLTQTATTEQDGRTYTFVYIYKSK</sequence>
<dbReference type="RefSeq" id="WP_154279532.1">
    <property type="nucleotide sequence ID" value="NZ_JBHUJQ010000001.1"/>
</dbReference>
<comment type="caution">
    <text evidence="1">The sequence shown here is derived from an EMBL/GenBank/DDBJ whole genome shotgun (WGS) entry which is preliminary data.</text>
</comment>
<reference evidence="1 2" key="1">
    <citation type="submission" date="2019-11" db="EMBL/GenBank/DDBJ databases">
        <title>Pedobacter petrophilus genome.</title>
        <authorList>
            <person name="Feldbauer M.J."/>
            <person name="Newman J.D."/>
        </authorList>
    </citation>
    <scope>NUCLEOTIDE SEQUENCE [LARGE SCALE GENOMIC DNA]</scope>
    <source>
        <strain evidence="1 2">LMG 29686</strain>
    </source>
</reference>
<dbReference type="EMBL" id="WKKH01000005">
    <property type="protein sequence ID" value="MRX75370.1"/>
    <property type="molecule type" value="Genomic_DNA"/>
</dbReference>
<name>A0A7K0FVW1_9SPHI</name>
<dbReference type="PROSITE" id="PS51257">
    <property type="entry name" value="PROKAR_LIPOPROTEIN"/>
    <property type="match status" value="1"/>
</dbReference>
<organism evidence="1 2">
    <name type="scientific">Pedobacter petrophilus</name>
    <dbReference type="NCBI Taxonomy" id="1908241"/>
    <lineage>
        <taxon>Bacteria</taxon>
        <taxon>Pseudomonadati</taxon>
        <taxon>Bacteroidota</taxon>
        <taxon>Sphingobacteriia</taxon>
        <taxon>Sphingobacteriales</taxon>
        <taxon>Sphingobacteriaceae</taxon>
        <taxon>Pedobacter</taxon>
    </lineage>
</organism>
<keyword evidence="2" id="KW-1185">Reference proteome</keyword>
<evidence type="ECO:0008006" key="3">
    <source>
        <dbReference type="Google" id="ProtNLM"/>
    </source>
</evidence>
<gene>
    <name evidence="1" type="ORF">GJU39_04640</name>
</gene>
<proteinExistence type="predicted"/>
<dbReference type="AlphaFoldDB" id="A0A7K0FVW1"/>